<evidence type="ECO:0000313" key="2">
    <source>
        <dbReference type="Proteomes" id="UP000601435"/>
    </source>
</evidence>
<comment type="caution">
    <text evidence="1">The sequence shown here is derived from an EMBL/GenBank/DDBJ whole genome shotgun (WGS) entry which is preliminary data.</text>
</comment>
<organism evidence="1 2">
    <name type="scientific">Symbiodinium necroappetens</name>
    <dbReference type="NCBI Taxonomy" id="1628268"/>
    <lineage>
        <taxon>Eukaryota</taxon>
        <taxon>Sar</taxon>
        <taxon>Alveolata</taxon>
        <taxon>Dinophyceae</taxon>
        <taxon>Suessiales</taxon>
        <taxon>Symbiodiniaceae</taxon>
        <taxon>Symbiodinium</taxon>
    </lineage>
</organism>
<evidence type="ECO:0000313" key="1">
    <source>
        <dbReference type="EMBL" id="CAE7767752.1"/>
    </source>
</evidence>
<feature type="non-terminal residue" evidence="1">
    <location>
        <position position="1"/>
    </location>
</feature>
<accession>A0A812Y0T3</accession>
<reference evidence="1" key="1">
    <citation type="submission" date="2021-02" db="EMBL/GenBank/DDBJ databases">
        <authorList>
            <person name="Dougan E. K."/>
            <person name="Rhodes N."/>
            <person name="Thang M."/>
            <person name="Chan C."/>
        </authorList>
    </citation>
    <scope>NUCLEOTIDE SEQUENCE</scope>
</reference>
<dbReference type="AlphaFoldDB" id="A0A812Y0T3"/>
<proteinExistence type="predicted"/>
<keyword evidence="2" id="KW-1185">Reference proteome</keyword>
<dbReference type="Proteomes" id="UP000601435">
    <property type="component" value="Unassembled WGS sequence"/>
</dbReference>
<sequence>VGTELDLDIVLDCVSAGLSSAWAAHELELDSGFEFSIICRRQRSTRSIISFAAVARPAARAWGVSFVIFGL</sequence>
<name>A0A812Y0T3_9DINO</name>
<protein>
    <submittedName>
        <fullName evidence="1">Uncharacterized protein</fullName>
    </submittedName>
</protein>
<dbReference type="EMBL" id="CAJNJA010040631">
    <property type="protein sequence ID" value="CAE7767752.1"/>
    <property type="molecule type" value="Genomic_DNA"/>
</dbReference>
<gene>
    <name evidence="1" type="ORF">SNEC2469_LOCUS22405</name>
</gene>